<dbReference type="AlphaFoldDB" id="A0A3S0P3R9"/>
<dbReference type="InterPro" id="IPR016181">
    <property type="entry name" value="Acyl_CoA_acyltransferase"/>
</dbReference>
<evidence type="ECO:0000313" key="7">
    <source>
        <dbReference type="EMBL" id="RUL47906.1"/>
    </source>
</evidence>
<gene>
    <name evidence="7" type="ORF">EK386_17705</name>
</gene>
<keyword evidence="5" id="KW-0472">Membrane</keyword>
<organism evidence="7 8">
    <name type="scientific">Lysinibacillus antri</name>
    <dbReference type="NCBI Taxonomy" id="2498145"/>
    <lineage>
        <taxon>Bacteria</taxon>
        <taxon>Bacillati</taxon>
        <taxon>Bacillota</taxon>
        <taxon>Bacilli</taxon>
        <taxon>Bacillales</taxon>
        <taxon>Bacillaceae</taxon>
        <taxon>Lysinibacillus</taxon>
    </lineage>
</organism>
<dbReference type="PANTHER" id="PTHR34697">
    <property type="entry name" value="PHOSPHATIDYLGLYCEROL LYSYLTRANSFERASE"/>
    <property type="match status" value="1"/>
</dbReference>
<name>A0A3S0P3R9_9BACI</name>
<evidence type="ECO:0000256" key="3">
    <source>
        <dbReference type="ARBA" id="ARBA00022692"/>
    </source>
</evidence>
<sequence length="362" mass="42080">MFFKNNLISLNKKQRVTEDVSSYNNCEMIEHFLKEKGGNHVSHLFFLQDKDFFWTENQKALIVYKRVFNTVFVLGDPIGEQTEIKNAINEFCQFNREHNLTPIFYQVSPEYMQYYHESGYRFLKVGEEGIVNLSQFSLEGKKGAKLRTRVNKFTKNDFTFRVVEPPYSHHFLSELKSISDAWLGNVKEKGFSVVSFSEDYVSRFPIALLCNAEGKIIAFATLATNYKHKITIDLMRKATDSPHGTMDVLFIHIFNWAKENGYKHCSLGMSPLSNVGNCKNAFLSEKAIRLVYLYGNSKYNFRGLKEFKDKFATSWEPKYIAYKKAFLPVMFLQLILLINKKQAIEKNSPDQTMIQKNEKIAL</sequence>
<proteinExistence type="predicted"/>
<dbReference type="GO" id="GO:0005886">
    <property type="term" value="C:plasma membrane"/>
    <property type="evidence" value="ECO:0007669"/>
    <property type="project" value="UniProtKB-SubCell"/>
</dbReference>
<evidence type="ECO:0000256" key="5">
    <source>
        <dbReference type="ARBA" id="ARBA00023136"/>
    </source>
</evidence>
<accession>A0A3S0P3R9</accession>
<keyword evidence="3" id="KW-0812">Transmembrane</keyword>
<dbReference type="GO" id="GO:0055091">
    <property type="term" value="P:phospholipid homeostasis"/>
    <property type="evidence" value="ECO:0007669"/>
    <property type="project" value="TreeGrafter"/>
</dbReference>
<feature type="domain" description="Phosphatidylglycerol lysyltransferase C-terminal" evidence="6">
    <location>
        <begin position="33"/>
        <end position="322"/>
    </location>
</feature>
<dbReference type="RefSeq" id="WP_126660509.1">
    <property type="nucleotide sequence ID" value="NZ_RYYR01000035.1"/>
</dbReference>
<dbReference type="GO" id="GO:0016755">
    <property type="term" value="F:aminoacyltransferase activity"/>
    <property type="evidence" value="ECO:0007669"/>
    <property type="project" value="TreeGrafter"/>
</dbReference>
<protein>
    <submittedName>
        <fullName evidence="7">DUF2156 domain-containing protein</fullName>
    </submittedName>
</protein>
<reference evidence="7 8" key="1">
    <citation type="submission" date="2018-12" db="EMBL/GenBank/DDBJ databases">
        <title>Lysinibacillus antri sp. nov., isolated from a cave soil.</title>
        <authorList>
            <person name="Narsing Rao M.P."/>
            <person name="Zhang H."/>
            <person name="Dong Z.-Y."/>
            <person name="Niu X.-K."/>
            <person name="Zhang K."/>
            <person name="Fang B.-Z."/>
            <person name="Kang Y.-Q."/>
            <person name="Xiao M."/>
            <person name="Li W.-J."/>
        </authorList>
    </citation>
    <scope>NUCLEOTIDE SEQUENCE [LARGE SCALE GENOMIC DNA]</scope>
    <source>
        <strain evidence="7 8">SYSU K30002</strain>
    </source>
</reference>
<comment type="caution">
    <text evidence="7">The sequence shown here is derived from an EMBL/GenBank/DDBJ whole genome shotgun (WGS) entry which is preliminary data.</text>
</comment>
<dbReference type="EMBL" id="RYYR01000035">
    <property type="protein sequence ID" value="RUL47906.1"/>
    <property type="molecule type" value="Genomic_DNA"/>
</dbReference>
<evidence type="ECO:0000256" key="1">
    <source>
        <dbReference type="ARBA" id="ARBA00004651"/>
    </source>
</evidence>
<dbReference type="InterPro" id="IPR024320">
    <property type="entry name" value="LPG_synthase_C"/>
</dbReference>
<dbReference type="PANTHER" id="PTHR34697:SF2">
    <property type="entry name" value="PHOSPHATIDYLGLYCEROL LYSYLTRANSFERASE"/>
    <property type="match status" value="1"/>
</dbReference>
<dbReference type="SUPFAM" id="SSF55729">
    <property type="entry name" value="Acyl-CoA N-acyltransferases (Nat)"/>
    <property type="match status" value="1"/>
</dbReference>
<evidence type="ECO:0000256" key="2">
    <source>
        <dbReference type="ARBA" id="ARBA00022475"/>
    </source>
</evidence>
<comment type="subcellular location">
    <subcellularLocation>
        <location evidence="1">Cell membrane</location>
        <topology evidence="1">Multi-pass membrane protein</topology>
    </subcellularLocation>
</comment>
<dbReference type="Pfam" id="PF09924">
    <property type="entry name" value="LPG_synthase_C"/>
    <property type="match status" value="1"/>
</dbReference>
<dbReference type="InterPro" id="IPR051211">
    <property type="entry name" value="PG_lysyltransferase"/>
</dbReference>
<evidence type="ECO:0000259" key="6">
    <source>
        <dbReference type="Pfam" id="PF09924"/>
    </source>
</evidence>
<keyword evidence="4" id="KW-1133">Transmembrane helix</keyword>
<keyword evidence="2" id="KW-1003">Cell membrane</keyword>
<keyword evidence="8" id="KW-1185">Reference proteome</keyword>
<dbReference type="Proteomes" id="UP000287910">
    <property type="component" value="Unassembled WGS sequence"/>
</dbReference>
<evidence type="ECO:0000313" key="8">
    <source>
        <dbReference type="Proteomes" id="UP000287910"/>
    </source>
</evidence>
<evidence type="ECO:0000256" key="4">
    <source>
        <dbReference type="ARBA" id="ARBA00022989"/>
    </source>
</evidence>